<dbReference type="SUPFAM" id="SSF50475">
    <property type="entry name" value="FMN-binding split barrel"/>
    <property type="match status" value="1"/>
</dbReference>
<dbReference type="Pfam" id="PF01243">
    <property type="entry name" value="PNPOx_N"/>
    <property type="match status" value="1"/>
</dbReference>
<evidence type="ECO:0000259" key="1">
    <source>
        <dbReference type="Pfam" id="PF01243"/>
    </source>
</evidence>
<comment type="caution">
    <text evidence="2">The sequence shown here is derived from an EMBL/GenBank/DDBJ whole genome shotgun (WGS) entry which is preliminary data.</text>
</comment>
<proteinExistence type="predicted"/>
<gene>
    <name evidence="2" type="ORF">PTZ04_06930</name>
</gene>
<accession>A0ABT5UM48</accession>
<dbReference type="RefSeq" id="WP_227205341.1">
    <property type="nucleotide sequence ID" value="NZ_JAJCLO010000001.1"/>
</dbReference>
<evidence type="ECO:0000313" key="2">
    <source>
        <dbReference type="EMBL" id="MDE1469984.1"/>
    </source>
</evidence>
<name>A0ABT5UM48_EUBLI</name>
<organism evidence="2 3">
    <name type="scientific">Eubacterium limosum</name>
    <dbReference type="NCBI Taxonomy" id="1736"/>
    <lineage>
        <taxon>Bacteria</taxon>
        <taxon>Bacillati</taxon>
        <taxon>Bacillota</taxon>
        <taxon>Clostridia</taxon>
        <taxon>Eubacteriales</taxon>
        <taxon>Eubacteriaceae</taxon>
        <taxon>Eubacterium</taxon>
    </lineage>
</organism>
<dbReference type="Gene3D" id="2.30.110.10">
    <property type="entry name" value="Electron Transport, Fmn-binding Protein, Chain A"/>
    <property type="match status" value="1"/>
</dbReference>
<keyword evidence="3" id="KW-1185">Reference proteome</keyword>
<dbReference type="Proteomes" id="UP001215087">
    <property type="component" value="Unassembled WGS sequence"/>
</dbReference>
<dbReference type="EMBL" id="JAQSVD010000003">
    <property type="protein sequence ID" value="MDE1469984.1"/>
    <property type="molecule type" value="Genomic_DNA"/>
</dbReference>
<sequence>MQKVYDFLKKCNTYYLATTDGDQPRVRPFGTIDFFEDKLYIQTGKVKDVSKQILKNPKIEICAFDGQKWLRVQAIAVEDDRVEARQHMLDGYPELQNMYSATDDNTQVFYLKDVTATFSSFTEAPEIITF</sequence>
<evidence type="ECO:0000313" key="3">
    <source>
        <dbReference type="Proteomes" id="UP001215087"/>
    </source>
</evidence>
<feature type="domain" description="Pyridoxamine 5'-phosphate oxidase N-terminal" evidence="1">
    <location>
        <begin position="3"/>
        <end position="76"/>
    </location>
</feature>
<protein>
    <submittedName>
        <fullName evidence="2">Pyridoxamine 5'-phosphate oxidase family protein</fullName>
    </submittedName>
</protein>
<reference evidence="2 3" key="1">
    <citation type="submission" date="2023-02" db="EMBL/GenBank/DDBJ databases">
        <title>Comparative genome analysis of Eubacterium limosum species.</title>
        <authorList>
            <person name="Bak J.E."/>
        </authorList>
    </citation>
    <scope>NUCLEOTIDE SEQUENCE [LARGE SCALE GENOMIC DNA]</scope>
    <source>
        <strain evidence="2 3">KGMB01548</strain>
    </source>
</reference>
<dbReference type="InterPro" id="IPR012349">
    <property type="entry name" value="Split_barrel_FMN-bd"/>
</dbReference>
<dbReference type="InterPro" id="IPR011576">
    <property type="entry name" value="Pyridox_Oxase_N"/>
</dbReference>